<gene>
    <name evidence="4" type="ORF">HYG86_12360</name>
</gene>
<dbReference type="KEGG" id="acae:HYG86_12360"/>
<evidence type="ECO:0000256" key="1">
    <source>
        <dbReference type="ARBA" id="ARBA00008270"/>
    </source>
</evidence>
<dbReference type="NCBIfam" id="TIGR00654">
    <property type="entry name" value="PhzF_family"/>
    <property type="match status" value="1"/>
</dbReference>
<dbReference type="EMBL" id="CP058559">
    <property type="protein sequence ID" value="QNO15503.1"/>
    <property type="molecule type" value="Genomic_DNA"/>
</dbReference>
<dbReference type="GO" id="GO:0016853">
    <property type="term" value="F:isomerase activity"/>
    <property type="evidence" value="ECO:0007669"/>
    <property type="project" value="UniProtKB-KW"/>
</dbReference>
<keyword evidence="2" id="KW-0413">Isomerase</keyword>
<dbReference type="GO" id="GO:0005737">
    <property type="term" value="C:cytoplasm"/>
    <property type="evidence" value="ECO:0007669"/>
    <property type="project" value="TreeGrafter"/>
</dbReference>
<evidence type="ECO:0000313" key="5">
    <source>
        <dbReference type="Proteomes" id="UP000516160"/>
    </source>
</evidence>
<evidence type="ECO:0000256" key="3">
    <source>
        <dbReference type="PIRSR" id="PIRSR016184-1"/>
    </source>
</evidence>
<dbReference type="Proteomes" id="UP000516160">
    <property type="component" value="Chromosome"/>
</dbReference>
<evidence type="ECO:0000256" key="2">
    <source>
        <dbReference type="ARBA" id="ARBA00023235"/>
    </source>
</evidence>
<keyword evidence="5" id="KW-1185">Reference proteome</keyword>
<dbReference type="AlphaFoldDB" id="A0A7G9W9Z1"/>
<organism evidence="4 5">
    <name type="scientific">Alkalicella caledoniensis</name>
    <dbReference type="NCBI Taxonomy" id="2731377"/>
    <lineage>
        <taxon>Bacteria</taxon>
        <taxon>Bacillati</taxon>
        <taxon>Bacillota</taxon>
        <taxon>Clostridia</taxon>
        <taxon>Eubacteriales</taxon>
        <taxon>Proteinivoracaceae</taxon>
        <taxon>Alkalicella</taxon>
    </lineage>
</organism>
<dbReference type="PANTHER" id="PTHR13774:SF39">
    <property type="entry name" value="BIOSYNTHESIS PROTEIN, PUTATIVE-RELATED"/>
    <property type="match status" value="1"/>
</dbReference>
<dbReference type="Gene3D" id="3.10.310.10">
    <property type="entry name" value="Diaminopimelate Epimerase, Chain A, domain 1"/>
    <property type="match status" value="2"/>
</dbReference>
<dbReference type="SUPFAM" id="SSF54506">
    <property type="entry name" value="Diaminopimelate epimerase-like"/>
    <property type="match status" value="1"/>
</dbReference>
<dbReference type="Pfam" id="PF02567">
    <property type="entry name" value="PhzC-PhzF"/>
    <property type="match status" value="1"/>
</dbReference>
<accession>A0A7G9W9Z1</accession>
<sequence>MKIYKLTSFTDNVCGGNLAGVVLGADDLEIRDMLRIAGEVGYSETAFVMESTQADFKVRFFTPTEEVDLCGHATIAVFNLLRELEIVSVGNVYTQETKAGILNVFVTDCEVLMEQNLPIFGEIIPISELLDCFNNISGHIDKMPIQIVSTGLRDILLPIKSLEKLLNLEPNVSKIKDISQRYNVIGIHAFTLETLNRTSAHTRNFAPLYGIDEESATGTSNGALACYLHEYLNTKSKHYVMEQGYCLNRPSIIKVELSTTNGIINTVKVGGSAVII</sequence>
<dbReference type="PIRSF" id="PIRSF016184">
    <property type="entry name" value="PhzC_PhzF"/>
    <property type="match status" value="1"/>
</dbReference>
<dbReference type="RefSeq" id="WP_213165866.1">
    <property type="nucleotide sequence ID" value="NZ_CP058559.1"/>
</dbReference>
<feature type="active site" evidence="3">
    <location>
        <position position="44"/>
    </location>
</feature>
<reference evidence="4 5" key="1">
    <citation type="submission" date="2020-07" db="EMBL/GenBank/DDBJ databases">
        <title>Alkalicella. sp. LB2 genome.</title>
        <authorList>
            <person name="Postec A."/>
            <person name="Quemeneur M."/>
        </authorList>
    </citation>
    <scope>NUCLEOTIDE SEQUENCE [LARGE SCALE GENOMIC DNA]</scope>
    <source>
        <strain evidence="4 5">LB2</strain>
    </source>
</reference>
<evidence type="ECO:0000313" key="4">
    <source>
        <dbReference type="EMBL" id="QNO15503.1"/>
    </source>
</evidence>
<name>A0A7G9W9Z1_ALKCA</name>
<proteinExistence type="inferred from homology"/>
<comment type="similarity">
    <text evidence="1">Belongs to the PhzF family.</text>
</comment>
<protein>
    <submittedName>
        <fullName evidence="4">PhzF family phenazine biosynthesis protein</fullName>
    </submittedName>
</protein>
<dbReference type="PANTHER" id="PTHR13774">
    <property type="entry name" value="PHENAZINE BIOSYNTHESIS PROTEIN"/>
    <property type="match status" value="1"/>
</dbReference>
<dbReference type="InterPro" id="IPR003719">
    <property type="entry name" value="Phenazine_PhzF-like"/>
</dbReference>